<sequence length="439" mass="49793">MTSKEVQADSISIHQHRRIIAAAEASIAAAKSAVATTKTAIRVQNIIPAYLAREYYAALIIQTVFRGYLARRALRALKGIVKLQALVRGHNIRKQAKTTLKCMQALIRVQAKLCDQSSPKVSHGLTRKSMFAESNNLWDKYKNICQRKPMSGDENSIEEQCKSPLYTIEDIEAMFQSKKEASLCREQALAFALSQQIRRFDQKVYPKDEKDQENKDNEWLSQWLDSKEYSENHIRLTKHKIEAVKNVEMESLPPHLSTPTSFQRSQQHRRHSLHVASPGLNTTRPMTPSLRDTRPQQVQSASPRCSKGYKSHSAANTPSLRLSTTTPNYMAATESARDRARTQSTPRQRHSTSDREVRGGSSVRKRLSFPNPDPQYLGNIYTTDYSSFSQNLRSPSFRSVQEGMYSRIDRATTCSSYTDITGGEISPASTRSHLRRWLS</sequence>
<dbReference type="Proteomes" id="UP000596660">
    <property type="component" value="Unplaced"/>
</dbReference>
<feature type="compositionally biased region" description="Polar residues" evidence="8">
    <location>
        <begin position="313"/>
        <end position="328"/>
    </location>
</feature>
<feature type="domain" description="DUF4005" evidence="9">
    <location>
        <begin position="302"/>
        <end position="394"/>
    </location>
</feature>
<dbReference type="Gramene" id="AUR62007069-RA">
    <property type="protein sequence ID" value="AUR62007069-RA:cds"/>
    <property type="gene ID" value="AUR62007069"/>
</dbReference>
<feature type="region of interest" description="Disordered" evidence="8">
    <location>
        <begin position="253"/>
        <end position="376"/>
    </location>
</feature>
<evidence type="ECO:0000256" key="5">
    <source>
        <dbReference type="ARBA" id="ARBA00024341"/>
    </source>
</evidence>
<keyword evidence="11" id="KW-1185">Reference proteome</keyword>
<name>A0A803L5D0_CHEQI</name>
<dbReference type="SMART" id="SM00015">
    <property type="entry name" value="IQ"/>
    <property type="match status" value="2"/>
</dbReference>
<evidence type="ECO:0000256" key="8">
    <source>
        <dbReference type="SAM" id="MobiDB-lite"/>
    </source>
</evidence>
<dbReference type="OMA" id="NICQRKP"/>
<dbReference type="Gene3D" id="1.20.5.190">
    <property type="match status" value="1"/>
</dbReference>
<organism evidence="10 11">
    <name type="scientific">Chenopodium quinoa</name>
    <name type="common">Quinoa</name>
    <dbReference type="NCBI Taxonomy" id="63459"/>
    <lineage>
        <taxon>Eukaryota</taxon>
        <taxon>Viridiplantae</taxon>
        <taxon>Streptophyta</taxon>
        <taxon>Embryophyta</taxon>
        <taxon>Tracheophyta</taxon>
        <taxon>Spermatophyta</taxon>
        <taxon>Magnoliopsida</taxon>
        <taxon>eudicotyledons</taxon>
        <taxon>Gunneridae</taxon>
        <taxon>Pentapetalae</taxon>
        <taxon>Caryophyllales</taxon>
        <taxon>Chenopodiaceae</taxon>
        <taxon>Chenopodioideae</taxon>
        <taxon>Atripliceae</taxon>
        <taxon>Chenopodium</taxon>
    </lineage>
</organism>
<dbReference type="FunFam" id="1.20.5.190:FF:000062">
    <property type="entry name" value="IQ-domain 11"/>
    <property type="match status" value="1"/>
</dbReference>
<evidence type="ECO:0000259" key="9">
    <source>
        <dbReference type="Pfam" id="PF13178"/>
    </source>
</evidence>
<proteinExistence type="inferred from homology"/>
<comment type="subunit">
    <text evidence="6">Binds to multiple calmodulin (CaM) in the presence of Ca(2+) and CaM-like proteins.</text>
</comment>
<dbReference type="Pfam" id="PF13178">
    <property type="entry name" value="DUF4005"/>
    <property type="match status" value="1"/>
</dbReference>
<keyword evidence="3" id="KW-0677">Repeat</keyword>
<dbReference type="Pfam" id="PF00612">
    <property type="entry name" value="IQ"/>
    <property type="match status" value="2"/>
</dbReference>
<comment type="subcellular location">
    <subcellularLocation>
        <location evidence="1">Cytoplasm</location>
    </subcellularLocation>
</comment>
<evidence type="ECO:0000256" key="7">
    <source>
        <dbReference type="ARBA" id="ARBA00045534"/>
    </source>
</evidence>
<dbReference type="GO" id="GO:0005516">
    <property type="term" value="F:calmodulin binding"/>
    <property type="evidence" value="ECO:0007669"/>
    <property type="project" value="UniProtKB-KW"/>
</dbReference>
<dbReference type="PANTHER" id="PTHR32295:SF6">
    <property type="entry name" value="PROTEIN IQ-DOMAIN 18"/>
    <property type="match status" value="1"/>
</dbReference>
<dbReference type="GO" id="GO:0005737">
    <property type="term" value="C:cytoplasm"/>
    <property type="evidence" value="ECO:0007669"/>
    <property type="project" value="UniProtKB-SubCell"/>
</dbReference>
<evidence type="ECO:0000256" key="6">
    <source>
        <dbReference type="ARBA" id="ARBA00024378"/>
    </source>
</evidence>
<evidence type="ECO:0000256" key="2">
    <source>
        <dbReference type="ARBA" id="ARBA00022490"/>
    </source>
</evidence>
<dbReference type="EnsemblPlants" id="AUR62007069-RA">
    <property type="protein sequence ID" value="AUR62007069-RA:cds"/>
    <property type="gene ID" value="AUR62007069"/>
</dbReference>
<evidence type="ECO:0000256" key="3">
    <source>
        <dbReference type="ARBA" id="ARBA00022737"/>
    </source>
</evidence>
<dbReference type="InterPro" id="IPR025064">
    <property type="entry name" value="DUF4005"/>
</dbReference>
<keyword evidence="2" id="KW-0963">Cytoplasm</keyword>
<protein>
    <recommendedName>
        <fullName evidence="9">DUF4005 domain-containing protein</fullName>
    </recommendedName>
</protein>
<accession>A0A803L5D0</accession>
<dbReference type="CDD" id="cd23767">
    <property type="entry name" value="IQCD"/>
    <property type="match status" value="1"/>
</dbReference>
<dbReference type="AlphaFoldDB" id="A0A803L5D0"/>
<comment type="similarity">
    <text evidence="5">Belongs to the IQD family.</text>
</comment>
<dbReference type="PANTHER" id="PTHR32295">
    <property type="entry name" value="IQ-DOMAIN 5-RELATED"/>
    <property type="match status" value="1"/>
</dbReference>
<reference evidence="10" key="2">
    <citation type="submission" date="2021-03" db="UniProtKB">
        <authorList>
            <consortium name="EnsemblPlants"/>
        </authorList>
    </citation>
    <scope>IDENTIFICATION</scope>
</reference>
<dbReference type="SUPFAM" id="SSF52540">
    <property type="entry name" value="P-loop containing nucleoside triphosphate hydrolases"/>
    <property type="match status" value="1"/>
</dbReference>
<evidence type="ECO:0000313" key="10">
    <source>
        <dbReference type="EnsemblPlants" id="AUR62007069-RA:cds"/>
    </source>
</evidence>
<comment type="function">
    <text evidence="7">May be involved in cooperative interactions with calmodulins or calmodulin-like proteins. Recruits calmodulin proteins to microtubules, thus being a potential scaffold in cellular signaling and trafficking. May associate with nucleic acids and regulate gene expression at the transcriptional or post-transcriptional level.</text>
</comment>
<keyword evidence="4" id="KW-0112">Calmodulin-binding</keyword>
<reference evidence="10" key="1">
    <citation type="journal article" date="2017" name="Nature">
        <title>The genome of Chenopodium quinoa.</title>
        <authorList>
            <person name="Jarvis D.E."/>
            <person name="Ho Y.S."/>
            <person name="Lightfoot D.J."/>
            <person name="Schmoeckel S.M."/>
            <person name="Li B."/>
            <person name="Borm T.J.A."/>
            <person name="Ohyanagi H."/>
            <person name="Mineta K."/>
            <person name="Michell C.T."/>
            <person name="Saber N."/>
            <person name="Kharbatia N.M."/>
            <person name="Rupper R.R."/>
            <person name="Sharp A.R."/>
            <person name="Dally N."/>
            <person name="Boughton B.A."/>
            <person name="Woo Y.H."/>
            <person name="Gao G."/>
            <person name="Schijlen E.G.W.M."/>
            <person name="Guo X."/>
            <person name="Momin A.A."/>
            <person name="Negrao S."/>
            <person name="Al-Babili S."/>
            <person name="Gehring C."/>
            <person name="Roessner U."/>
            <person name="Jung C."/>
            <person name="Murphy K."/>
            <person name="Arold S.T."/>
            <person name="Gojobori T."/>
            <person name="van der Linden C.G."/>
            <person name="van Loo E.N."/>
            <person name="Jellen E.N."/>
            <person name="Maughan P.J."/>
            <person name="Tester M."/>
        </authorList>
    </citation>
    <scope>NUCLEOTIDE SEQUENCE [LARGE SCALE GENOMIC DNA]</scope>
    <source>
        <strain evidence="10">cv. PI 614886</strain>
    </source>
</reference>
<evidence type="ECO:0000256" key="1">
    <source>
        <dbReference type="ARBA" id="ARBA00004496"/>
    </source>
</evidence>
<dbReference type="InterPro" id="IPR027417">
    <property type="entry name" value="P-loop_NTPase"/>
</dbReference>
<evidence type="ECO:0000256" key="4">
    <source>
        <dbReference type="ARBA" id="ARBA00022860"/>
    </source>
</evidence>
<dbReference type="PROSITE" id="PS50096">
    <property type="entry name" value="IQ"/>
    <property type="match status" value="2"/>
</dbReference>
<dbReference type="InterPro" id="IPR000048">
    <property type="entry name" value="IQ_motif_EF-hand-BS"/>
</dbReference>
<evidence type="ECO:0000313" key="11">
    <source>
        <dbReference type="Proteomes" id="UP000596660"/>
    </source>
</evidence>